<feature type="transmembrane region" description="Helical" evidence="1">
    <location>
        <begin position="482"/>
        <end position="505"/>
    </location>
</feature>
<feature type="transmembrane region" description="Helical" evidence="1">
    <location>
        <begin position="276"/>
        <end position="297"/>
    </location>
</feature>
<dbReference type="InterPro" id="IPR007720">
    <property type="entry name" value="PigQ/GPI1"/>
</dbReference>
<dbReference type="EMBL" id="BTGD01000003">
    <property type="protein sequence ID" value="GMM55061.1"/>
    <property type="molecule type" value="Genomic_DNA"/>
</dbReference>
<keyword evidence="1" id="KW-0812">Transmembrane</keyword>
<gene>
    <name evidence="2" type="ORF">DAKH74_016770</name>
</gene>
<feature type="transmembrane region" description="Helical" evidence="1">
    <location>
        <begin position="371"/>
        <end position="393"/>
    </location>
</feature>
<organism evidence="2 3">
    <name type="scientific">Maudiozyma humilis</name>
    <name type="common">Sour dough yeast</name>
    <name type="synonym">Kazachstania humilis</name>
    <dbReference type="NCBI Taxonomy" id="51915"/>
    <lineage>
        <taxon>Eukaryota</taxon>
        <taxon>Fungi</taxon>
        <taxon>Dikarya</taxon>
        <taxon>Ascomycota</taxon>
        <taxon>Saccharomycotina</taxon>
        <taxon>Saccharomycetes</taxon>
        <taxon>Saccharomycetales</taxon>
        <taxon>Saccharomycetaceae</taxon>
        <taxon>Maudiozyma</taxon>
    </lineage>
</organism>
<dbReference type="AlphaFoldDB" id="A0AAV5RWL9"/>
<name>A0AAV5RWL9_MAUHU</name>
<dbReference type="GO" id="GO:0006506">
    <property type="term" value="P:GPI anchor biosynthetic process"/>
    <property type="evidence" value="ECO:0007669"/>
    <property type="project" value="InterPro"/>
</dbReference>
<dbReference type="Pfam" id="PF05024">
    <property type="entry name" value="Gpi1"/>
    <property type="match status" value="1"/>
</dbReference>
<dbReference type="GO" id="GO:0016020">
    <property type="term" value="C:membrane"/>
    <property type="evidence" value="ECO:0007669"/>
    <property type="project" value="InterPro"/>
</dbReference>
<feature type="transmembrane region" description="Helical" evidence="1">
    <location>
        <begin position="178"/>
        <end position="199"/>
    </location>
</feature>
<proteinExistence type="predicted"/>
<dbReference type="GO" id="GO:0016757">
    <property type="term" value="F:glycosyltransferase activity"/>
    <property type="evidence" value="ECO:0007669"/>
    <property type="project" value="UniProtKB-KW"/>
</dbReference>
<evidence type="ECO:0000313" key="2">
    <source>
        <dbReference type="EMBL" id="GMM55061.1"/>
    </source>
</evidence>
<keyword evidence="2" id="KW-0808">Transferase</keyword>
<feature type="transmembrane region" description="Helical" evidence="1">
    <location>
        <begin position="413"/>
        <end position="429"/>
    </location>
</feature>
<sequence>MVNYIFWPTALLHREKLLDNQQLVAAAVKLEESDYVVLDIQPIDEIHDELTYPYICVGTRDKTGNWSIDIPDFNVVEFDIPKPNRMQFFSITPISLILPEKETTKCDIYEKLPNLKKLVEYERYKAPNSKLRNSIDIINTYHIHVRAFREANPSFTDFKDEGNGDTQTRPSWYESSTLYKIACVSLYYVMIAVCSISYYGSIALNSTRVPLINISATAKQIDLRLQQICYFPLQFLRIHQAKKLERKTPKFEDSGDKKEGENKELPYTYYPDYIRFYNTLWLIVNDISFGLIISAFLKDNHDIVVDKLSHVIPETLYYTMGNITKFLADNPFGIKLNNELASFLAELFLWIMEFSYNSLLKFTSDRSKLSIFIWVVTKACSILGLSFGISLLIDFFSLLSFHIYLFYHISSKLYHWQANAIVSLFYLFCGKKKNVLRKRIDYDFFELDELLLGTLLFIILIFLMPTVLSFYTCYSVLWMVTIYFHILLNSCIGLINHFPLFAFLLRTKDSRRLPGGILIAIKRHKTGRSVFYLKNNALPISMMFKPFLFSMDRIKGYYFSISTFKCLLNGLPISVRKNELYDELYAYLPEHPVDIFSIKSKLQGILPTNV</sequence>
<comment type="caution">
    <text evidence="2">The sequence shown here is derived from an EMBL/GenBank/DDBJ whole genome shotgun (WGS) entry which is preliminary data.</text>
</comment>
<protein>
    <submittedName>
        <fullName evidence="2">Phosphatidylinositol N-acetylglucosaminyltransferase</fullName>
    </submittedName>
</protein>
<keyword evidence="2" id="KW-0328">Glycosyltransferase</keyword>
<reference evidence="2 3" key="1">
    <citation type="journal article" date="2023" name="Elife">
        <title>Identification of key yeast species and microbe-microbe interactions impacting larval growth of Drosophila in the wild.</title>
        <authorList>
            <person name="Mure A."/>
            <person name="Sugiura Y."/>
            <person name="Maeda R."/>
            <person name="Honda K."/>
            <person name="Sakurai N."/>
            <person name="Takahashi Y."/>
            <person name="Watada M."/>
            <person name="Katoh T."/>
            <person name="Gotoh A."/>
            <person name="Gotoh Y."/>
            <person name="Taniguchi I."/>
            <person name="Nakamura K."/>
            <person name="Hayashi T."/>
            <person name="Katayama T."/>
            <person name="Uemura T."/>
            <person name="Hattori Y."/>
        </authorList>
    </citation>
    <scope>NUCLEOTIDE SEQUENCE [LARGE SCALE GENOMIC DNA]</scope>
    <source>
        <strain evidence="2 3">KH-74</strain>
    </source>
</reference>
<keyword evidence="3" id="KW-1185">Reference proteome</keyword>
<accession>A0AAV5RWL9</accession>
<keyword evidence="1" id="KW-1133">Transmembrane helix</keyword>
<feature type="transmembrane region" description="Helical" evidence="1">
    <location>
        <begin position="450"/>
        <end position="470"/>
    </location>
</feature>
<evidence type="ECO:0000256" key="1">
    <source>
        <dbReference type="SAM" id="Phobius"/>
    </source>
</evidence>
<dbReference type="GO" id="GO:0005783">
    <property type="term" value="C:endoplasmic reticulum"/>
    <property type="evidence" value="ECO:0007669"/>
    <property type="project" value="TreeGrafter"/>
</dbReference>
<evidence type="ECO:0000313" key="3">
    <source>
        <dbReference type="Proteomes" id="UP001377567"/>
    </source>
</evidence>
<keyword evidence="1" id="KW-0472">Membrane</keyword>
<dbReference type="PANTHER" id="PTHR21329:SF3">
    <property type="entry name" value="PHOSPHATIDYLINOSITOL N-ACETYLGLUCOSAMINYLTRANSFERASE SUBUNIT Q"/>
    <property type="match status" value="1"/>
</dbReference>
<dbReference type="PANTHER" id="PTHR21329">
    <property type="entry name" value="PHOSPHATIDYLINOSITOL N-ACETYLGLUCOSAMINYLTRANSFERASE SUBUNIT Q-RELATED"/>
    <property type="match status" value="1"/>
</dbReference>
<dbReference type="Proteomes" id="UP001377567">
    <property type="component" value="Unassembled WGS sequence"/>
</dbReference>